<sequence>MSRQLTFSAVVSVLVMALFAMASTPGPLAAPHRDAGPDAAGFATGFATTGAIQPAIAQ</sequence>
<evidence type="ECO:0000313" key="2">
    <source>
        <dbReference type="EMBL" id="MXO67389.1"/>
    </source>
</evidence>
<protein>
    <submittedName>
        <fullName evidence="2">Uncharacterized protein</fullName>
    </submittedName>
</protein>
<gene>
    <name evidence="2" type="ORF">GRI72_00900</name>
</gene>
<reference evidence="2 3" key="1">
    <citation type="submission" date="2019-12" db="EMBL/GenBank/DDBJ databases">
        <title>Genomic-based taxomic classification of the family Erythrobacteraceae.</title>
        <authorList>
            <person name="Xu L."/>
        </authorList>
    </citation>
    <scope>NUCLEOTIDE SEQUENCE [LARGE SCALE GENOMIC DNA]</scope>
    <source>
        <strain evidence="2 3">H32</strain>
    </source>
</reference>
<dbReference type="EMBL" id="WTYO01000001">
    <property type="protein sequence ID" value="MXO67389.1"/>
    <property type="molecule type" value="Genomic_DNA"/>
</dbReference>
<dbReference type="Proteomes" id="UP000444401">
    <property type="component" value="Unassembled WGS sequence"/>
</dbReference>
<keyword evidence="1" id="KW-0732">Signal</keyword>
<proteinExistence type="predicted"/>
<keyword evidence="3" id="KW-1185">Reference proteome</keyword>
<name>A0ABW9UR84_9SPHN</name>
<comment type="caution">
    <text evidence="2">The sequence shown here is derived from an EMBL/GenBank/DDBJ whole genome shotgun (WGS) entry which is preliminary data.</text>
</comment>
<evidence type="ECO:0000256" key="1">
    <source>
        <dbReference type="SAM" id="SignalP"/>
    </source>
</evidence>
<dbReference type="RefSeq" id="WP_160732054.1">
    <property type="nucleotide sequence ID" value="NZ_WTYO01000001.1"/>
</dbReference>
<evidence type="ECO:0000313" key="3">
    <source>
        <dbReference type="Proteomes" id="UP000444401"/>
    </source>
</evidence>
<feature type="signal peptide" evidence="1">
    <location>
        <begin position="1"/>
        <end position="22"/>
    </location>
</feature>
<organism evidence="2 3">
    <name type="scientific">Pelagerythrobacter marinus</name>
    <dbReference type="NCBI Taxonomy" id="538382"/>
    <lineage>
        <taxon>Bacteria</taxon>
        <taxon>Pseudomonadati</taxon>
        <taxon>Pseudomonadota</taxon>
        <taxon>Alphaproteobacteria</taxon>
        <taxon>Sphingomonadales</taxon>
        <taxon>Erythrobacteraceae</taxon>
        <taxon>Pelagerythrobacter</taxon>
    </lineage>
</organism>
<feature type="chain" id="PRO_5045813728" evidence="1">
    <location>
        <begin position="23"/>
        <end position="58"/>
    </location>
</feature>
<accession>A0ABW9UR84</accession>